<sequence length="649" mass="70584">MEGSNHGAYGRTQNIPSGRALEGRASVESPRLQHKRSMPTVRNASQPLSSMAMADRRLGNMGGSSRGAGDGGQARKGSLRNVVRRIFGRRSNEVEPQPQVRSPPRHAYHASEPPKLATQAEEASLSSKEHSMPQRTWSVPMDVLPSPTFERTRSPYAVEFPQSAKLKPIKLGDPFNAPGSKLRRRKTLPSVLLNEAEAAAVRAVVDEPPMPEGSGETPSPDLSRKFSVRNAKRKSRSAGDLKGVPITMSPARNRSDEIRYWRESFQGAAFRTSVVRTSGFTAKDFSGTRYEGGAAERMPLAHVTDDPFRPQSSTSPGIASGSPMLHGASVSDADVLSAAAYGTELSGDLEDRVARLETGLRSFQQAISRLTADRNRRTVLVGSAPQRRSSTDARTPSMLADTLAGPLMEATWHFGYPEPERPSTSPPPPMTPVHGATRRRPAPAAQAEHLSGGFHTPSPPLAVQQQPAQASSTAGTQPQPYTFRSLYEMLADERSARRQLERQIRSNDAQIRNMRQEITDLQYQVSIGSQVQSHRSSYTPLDPTIGSSRLRELLRGTEASPPGTAEGRLQQGGRQQRDSNMTGQTGHSVSANPGMVSRFSASESEMGVPNDSAEELATPYHAYHTPTEDRSRFPLVTTGGLRQSEGEMF</sequence>
<evidence type="ECO:0000256" key="1">
    <source>
        <dbReference type="SAM" id="Coils"/>
    </source>
</evidence>
<feature type="region of interest" description="Disordered" evidence="2">
    <location>
        <begin position="413"/>
        <end position="480"/>
    </location>
</feature>
<dbReference type="EMBL" id="KB445552">
    <property type="protein sequence ID" value="EMC98994.1"/>
    <property type="molecule type" value="Genomic_DNA"/>
</dbReference>
<dbReference type="HOGENOM" id="CLU_422094_0_0_1"/>
<feature type="compositionally biased region" description="Low complexity" evidence="2">
    <location>
        <begin position="461"/>
        <end position="474"/>
    </location>
</feature>
<reference evidence="3 4" key="1">
    <citation type="journal article" date="2012" name="PLoS Pathog.">
        <title>Diverse lifestyles and strategies of plant pathogenesis encoded in the genomes of eighteen Dothideomycetes fungi.</title>
        <authorList>
            <person name="Ohm R.A."/>
            <person name="Feau N."/>
            <person name="Henrissat B."/>
            <person name="Schoch C.L."/>
            <person name="Horwitz B.A."/>
            <person name="Barry K.W."/>
            <person name="Condon B.J."/>
            <person name="Copeland A.C."/>
            <person name="Dhillon B."/>
            <person name="Glaser F."/>
            <person name="Hesse C.N."/>
            <person name="Kosti I."/>
            <person name="LaButti K."/>
            <person name="Lindquist E.A."/>
            <person name="Lucas S."/>
            <person name="Salamov A.A."/>
            <person name="Bradshaw R.E."/>
            <person name="Ciuffetti L."/>
            <person name="Hamelin R.C."/>
            <person name="Kema G.H.J."/>
            <person name="Lawrence C."/>
            <person name="Scott J.A."/>
            <person name="Spatafora J.W."/>
            <person name="Turgeon B.G."/>
            <person name="de Wit P.J.G.M."/>
            <person name="Zhong S."/>
            <person name="Goodwin S.B."/>
            <person name="Grigoriev I.V."/>
        </authorList>
    </citation>
    <scope>NUCLEOTIDE SEQUENCE [LARGE SCALE GENOMIC DNA]</scope>
    <source>
        <strain evidence="3 4">UAMH 10762</strain>
    </source>
</reference>
<feature type="region of interest" description="Disordered" evidence="2">
    <location>
        <begin position="623"/>
        <end position="649"/>
    </location>
</feature>
<feature type="compositionally biased region" description="Gly residues" evidence="2">
    <location>
        <begin position="60"/>
        <end position="74"/>
    </location>
</feature>
<dbReference type="OrthoDB" id="5428925at2759"/>
<protein>
    <submittedName>
        <fullName evidence="3">Uncharacterized protein</fullName>
    </submittedName>
</protein>
<evidence type="ECO:0000256" key="2">
    <source>
        <dbReference type="SAM" id="MobiDB-lite"/>
    </source>
</evidence>
<dbReference type="GeneID" id="19113616"/>
<feature type="coiled-coil region" evidence="1">
    <location>
        <begin position="490"/>
        <end position="517"/>
    </location>
</feature>
<feature type="region of interest" description="Disordered" evidence="2">
    <location>
        <begin position="557"/>
        <end position="611"/>
    </location>
</feature>
<name>M2NI27_BAUPA</name>
<dbReference type="OMA" id="YWRESFQ"/>
<accession>M2NI27</accession>
<dbReference type="AlphaFoldDB" id="M2NI27"/>
<feature type="region of interest" description="Disordered" evidence="2">
    <location>
        <begin position="378"/>
        <end position="397"/>
    </location>
</feature>
<feature type="region of interest" description="Disordered" evidence="2">
    <location>
        <begin position="206"/>
        <end position="249"/>
    </location>
</feature>
<dbReference type="KEGG" id="bcom:BAUCODRAFT_387030"/>
<dbReference type="RefSeq" id="XP_007674055.1">
    <property type="nucleotide sequence ID" value="XM_007675865.1"/>
</dbReference>
<feature type="compositionally biased region" description="Polar residues" evidence="2">
    <location>
        <begin position="578"/>
        <end position="591"/>
    </location>
</feature>
<proteinExistence type="predicted"/>
<gene>
    <name evidence="3" type="ORF">BAUCODRAFT_387030</name>
</gene>
<feature type="compositionally biased region" description="Polar residues" evidence="2">
    <location>
        <begin position="40"/>
        <end position="49"/>
    </location>
</feature>
<dbReference type="eggNOG" id="ENOG502T2EZ">
    <property type="taxonomic scope" value="Eukaryota"/>
</dbReference>
<dbReference type="STRING" id="717646.M2NI27"/>
<dbReference type="Proteomes" id="UP000011761">
    <property type="component" value="Unassembled WGS sequence"/>
</dbReference>
<keyword evidence="1" id="KW-0175">Coiled coil</keyword>
<keyword evidence="4" id="KW-1185">Reference proteome</keyword>
<evidence type="ECO:0000313" key="3">
    <source>
        <dbReference type="EMBL" id="EMC98994.1"/>
    </source>
</evidence>
<evidence type="ECO:0000313" key="4">
    <source>
        <dbReference type="Proteomes" id="UP000011761"/>
    </source>
</evidence>
<organism evidence="3 4">
    <name type="scientific">Baudoinia panamericana (strain UAMH 10762)</name>
    <name type="common">Angels' share fungus</name>
    <name type="synonym">Baudoinia compniacensis (strain UAMH 10762)</name>
    <dbReference type="NCBI Taxonomy" id="717646"/>
    <lineage>
        <taxon>Eukaryota</taxon>
        <taxon>Fungi</taxon>
        <taxon>Dikarya</taxon>
        <taxon>Ascomycota</taxon>
        <taxon>Pezizomycotina</taxon>
        <taxon>Dothideomycetes</taxon>
        <taxon>Dothideomycetidae</taxon>
        <taxon>Mycosphaerellales</taxon>
        <taxon>Teratosphaeriaceae</taxon>
        <taxon>Baudoinia</taxon>
    </lineage>
</organism>
<feature type="compositionally biased region" description="Basic residues" evidence="2">
    <location>
        <begin position="226"/>
        <end position="236"/>
    </location>
</feature>
<feature type="region of interest" description="Disordered" evidence="2">
    <location>
        <begin position="1"/>
        <end position="143"/>
    </location>
</feature>